<dbReference type="AlphaFoldDB" id="A0AA39GGT8"/>
<evidence type="ECO:0000313" key="4">
    <source>
        <dbReference type="EMBL" id="KAK0386901.1"/>
    </source>
</evidence>
<feature type="region of interest" description="Disordered" evidence="1">
    <location>
        <begin position="215"/>
        <end position="276"/>
    </location>
</feature>
<keyword evidence="5" id="KW-1185">Reference proteome</keyword>
<organism evidence="4 5">
    <name type="scientific">Sarocladium strictum</name>
    <name type="common">Black bundle disease fungus</name>
    <name type="synonym">Acremonium strictum</name>
    <dbReference type="NCBI Taxonomy" id="5046"/>
    <lineage>
        <taxon>Eukaryota</taxon>
        <taxon>Fungi</taxon>
        <taxon>Dikarya</taxon>
        <taxon>Ascomycota</taxon>
        <taxon>Pezizomycotina</taxon>
        <taxon>Sordariomycetes</taxon>
        <taxon>Hypocreomycetidae</taxon>
        <taxon>Hypocreales</taxon>
        <taxon>Sarocladiaceae</taxon>
        <taxon>Sarocladium</taxon>
    </lineage>
</organism>
<keyword evidence="2" id="KW-0812">Transmembrane</keyword>
<proteinExistence type="predicted"/>
<accession>A0AA39GGT8</accession>
<feature type="transmembrane region" description="Helical" evidence="2">
    <location>
        <begin position="90"/>
        <end position="110"/>
    </location>
</feature>
<evidence type="ECO:0000256" key="1">
    <source>
        <dbReference type="SAM" id="MobiDB-lite"/>
    </source>
</evidence>
<gene>
    <name evidence="4" type="ORF">NLU13_5214</name>
</gene>
<dbReference type="InterPro" id="IPR056019">
    <property type="entry name" value="DUF7598"/>
</dbReference>
<feature type="compositionally biased region" description="Polar residues" evidence="1">
    <location>
        <begin position="263"/>
        <end position="276"/>
    </location>
</feature>
<feature type="domain" description="DUF7598" evidence="3">
    <location>
        <begin position="12"/>
        <end position="145"/>
    </location>
</feature>
<dbReference type="Proteomes" id="UP001175261">
    <property type="component" value="Unassembled WGS sequence"/>
</dbReference>
<protein>
    <recommendedName>
        <fullName evidence="3">DUF7598 domain-containing protein</fullName>
    </recommendedName>
</protein>
<feature type="transmembrane region" description="Helical" evidence="2">
    <location>
        <begin position="20"/>
        <end position="39"/>
    </location>
</feature>
<feature type="compositionally biased region" description="Basic and acidic residues" evidence="1">
    <location>
        <begin position="223"/>
        <end position="233"/>
    </location>
</feature>
<dbReference type="EMBL" id="JAPDFR010000004">
    <property type="protein sequence ID" value="KAK0386901.1"/>
    <property type="molecule type" value="Genomic_DNA"/>
</dbReference>
<reference evidence="4" key="1">
    <citation type="submission" date="2022-10" db="EMBL/GenBank/DDBJ databases">
        <title>Determination and structural analysis of whole genome sequence of Sarocladium strictum F4-1.</title>
        <authorList>
            <person name="Hu L."/>
            <person name="Jiang Y."/>
        </authorList>
    </citation>
    <scope>NUCLEOTIDE SEQUENCE</scope>
    <source>
        <strain evidence="4">F4-1</strain>
    </source>
</reference>
<evidence type="ECO:0000259" key="3">
    <source>
        <dbReference type="Pfam" id="PF24535"/>
    </source>
</evidence>
<evidence type="ECO:0000313" key="5">
    <source>
        <dbReference type="Proteomes" id="UP001175261"/>
    </source>
</evidence>
<keyword evidence="2" id="KW-0472">Membrane</keyword>
<keyword evidence="2" id="KW-1133">Transmembrane helix</keyword>
<evidence type="ECO:0000256" key="2">
    <source>
        <dbReference type="SAM" id="Phobius"/>
    </source>
</evidence>
<feature type="transmembrane region" description="Helical" evidence="2">
    <location>
        <begin position="46"/>
        <end position="70"/>
    </location>
</feature>
<dbReference type="Pfam" id="PF24535">
    <property type="entry name" value="DUF7598"/>
    <property type="match status" value="1"/>
</dbReference>
<sequence length="276" mass="30497">MGLQSLVSNGVGMVVLQGTRAFSIIALATAIVACWVLIVKINTDRTFFFFDAASLFFTSTVSLFLCISELPLARSYFNEIWPVLGDFHGFTWLGLAMVIIGCNLLGKLNLPANDASKIGLPWWRLVLAGGILCIVMGVLNVIFSSVWRDSKNNLNARDIRDNGSLATADQQLPYAKTFHSKQSNNSSLRSEKTKSKFMSMFWKKDDCESDRVRPNISGPITTHHADNDLEHQGDSYPHATSPVAPGVQRPDSALHPLRRGFSGRSSKYSTAHLSRF</sequence>
<name>A0AA39GGT8_SARSR</name>
<comment type="caution">
    <text evidence="4">The sequence shown here is derived from an EMBL/GenBank/DDBJ whole genome shotgun (WGS) entry which is preliminary data.</text>
</comment>
<feature type="transmembrane region" description="Helical" evidence="2">
    <location>
        <begin position="122"/>
        <end position="147"/>
    </location>
</feature>